<dbReference type="PANTHER" id="PTHR38590:SF1">
    <property type="entry name" value="BLL0828 PROTEIN"/>
    <property type="match status" value="1"/>
</dbReference>
<proteinExistence type="predicted"/>
<protein>
    <submittedName>
        <fullName evidence="2">Endonuclease domain-containing protein</fullName>
    </submittedName>
</protein>
<feature type="domain" description="DUF559" evidence="1">
    <location>
        <begin position="19"/>
        <end position="109"/>
    </location>
</feature>
<name>A0ABS5JY81_9BACT</name>
<dbReference type="Gene3D" id="3.40.960.10">
    <property type="entry name" value="VSR Endonuclease"/>
    <property type="match status" value="1"/>
</dbReference>
<dbReference type="CDD" id="cd01038">
    <property type="entry name" value="Endonuclease_DUF559"/>
    <property type="match status" value="1"/>
</dbReference>
<organism evidence="2 3">
    <name type="scientific">Carboxylicivirga linearis</name>
    <dbReference type="NCBI Taxonomy" id="1628157"/>
    <lineage>
        <taxon>Bacteria</taxon>
        <taxon>Pseudomonadati</taxon>
        <taxon>Bacteroidota</taxon>
        <taxon>Bacteroidia</taxon>
        <taxon>Marinilabiliales</taxon>
        <taxon>Marinilabiliaceae</taxon>
        <taxon>Carboxylicivirga</taxon>
    </lineage>
</organism>
<dbReference type="PANTHER" id="PTHR38590">
    <property type="entry name" value="BLL0828 PROTEIN"/>
    <property type="match status" value="1"/>
</dbReference>
<dbReference type="Proteomes" id="UP000708576">
    <property type="component" value="Unassembled WGS sequence"/>
</dbReference>
<evidence type="ECO:0000259" key="1">
    <source>
        <dbReference type="Pfam" id="PF04480"/>
    </source>
</evidence>
<accession>A0ABS5JY81</accession>
<keyword evidence="2" id="KW-0255">Endonuclease</keyword>
<dbReference type="EMBL" id="JAGUCO010000016">
    <property type="protein sequence ID" value="MBS2099857.1"/>
    <property type="molecule type" value="Genomic_DNA"/>
</dbReference>
<evidence type="ECO:0000313" key="2">
    <source>
        <dbReference type="EMBL" id="MBS2099857.1"/>
    </source>
</evidence>
<evidence type="ECO:0000313" key="3">
    <source>
        <dbReference type="Proteomes" id="UP000708576"/>
    </source>
</evidence>
<comment type="caution">
    <text evidence="2">The sequence shown here is derived from an EMBL/GenBank/DDBJ whole genome shotgun (WGS) entry which is preliminary data.</text>
</comment>
<reference evidence="2 3" key="1">
    <citation type="journal article" date="2015" name="Int. J. Syst. Evol. Microbiol.">
        <title>Carboxylicivirga linearis sp. nov., isolated from a sea cucumber culture pond.</title>
        <authorList>
            <person name="Wang F.Q."/>
            <person name="Zhou Y.X."/>
            <person name="Lin X.Z."/>
            <person name="Chen G.J."/>
            <person name="Du Z.J."/>
        </authorList>
    </citation>
    <scope>NUCLEOTIDE SEQUENCE [LARGE SCALE GENOMIC DNA]</scope>
    <source>
        <strain evidence="2 3">FB218</strain>
    </source>
</reference>
<dbReference type="InterPro" id="IPR007569">
    <property type="entry name" value="DUF559"/>
</dbReference>
<dbReference type="InterPro" id="IPR011335">
    <property type="entry name" value="Restrct_endonuc-II-like"/>
</dbReference>
<keyword evidence="2" id="KW-0540">Nuclease</keyword>
<dbReference type="GO" id="GO:0004519">
    <property type="term" value="F:endonuclease activity"/>
    <property type="evidence" value="ECO:0007669"/>
    <property type="project" value="UniProtKB-KW"/>
</dbReference>
<keyword evidence="3" id="KW-1185">Reference proteome</keyword>
<dbReference type="Pfam" id="PF04480">
    <property type="entry name" value="DUF559"/>
    <property type="match status" value="1"/>
</dbReference>
<dbReference type="RefSeq" id="WP_212217101.1">
    <property type="nucleotide sequence ID" value="NZ_JAGUCO010000016.1"/>
</dbReference>
<keyword evidence="2" id="KW-0378">Hydrolase</keyword>
<gene>
    <name evidence="2" type="ORF">KEM10_16320</name>
</gene>
<dbReference type="SUPFAM" id="SSF52980">
    <property type="entry name" value="Restriction endonuclease-like"/>
    <property type="match status" value="1"/>
</dbReference>
<dbReference type="InterPro" id="IPR047216">
    <property type="entry name" value="Endonuclease_DUF559_bact"/>
</dbReference>
<sequence length="109" mass="12769">MSVSDQVNMFYNAKPHIFEKAKALRKNMTKAELILWGKLKGKQILNLRFRTQHPIDIFIADFYCHRIKLVIEVDGDIHLKQQQIEYDIGREAELNNGGIKVIRFSNLEI</sequence>